<comment type="caution">
    <text evidence="1">The sequence shown here is derived from an EMBL/GenBank/DDBJ whole genome shotgun (WGS) entry which is preliminary data.</text>
</comment>
<dbReference type="STRING" id="411467.BACCAP_03629"/>
<organism evidence="1 2">
    <name type="scientific">Pseudoflavonifractor capillosus ATCC 29799</name>
    <dbReference type="NCBI Taxonomy" id="411467"/>
    <lineage>
        <taxon>Bacteria</taxon>
        <taxon>Bacillati</taxon>
        <taxon>Bacillota</taxon>
        <taxon>Clostridia</taxon>
        <taxon>Eubacteriales</taxon>
        <taxon>Oscillospiraceae</taxon>
        <taxon>Pseudoflavonifractor</taxon>
    </lineage>
</organism>
<proteinExistence type="predicted"/>
<gene>
    <name evidence="1" type="ORF">BACCAP_03629</name>
</gene>
<reference evidence="1 2" key="1">
    <citation type="submission" date="2007-04" db="EMBL/GenBank/DDBJ databases">
        <authorList>
            <person name="Fulton L."/>
            <person name="Clifton S."/>
            <person name="Fulton B."/>
            <person name="Xu J."/>
            <person name="Minx P."/>
            <person name="Pepin K.H."/>
            <person name="Johnson M."/>
            <person name="Thiruvilangam P."/>
            <person name="Bhonagiri V."/>
            <person name="Nash W.E."/>
            <person name="Mardis E.R."/>
            <person name="Wilson R.K."/>
        </authorList>
    </citation>
    <scope>NUCLEOTIDE SEQUENCE [LARGE SCALE GENOMIC DNA]</scope>
    <source>
        <strain evidence="1 2">ATCC 29799</strain>
    </source>
</reference>
<evidence type="ECO:0000313" key="2">
    <source>
        <dbReference type="Proteomes" id="UP000003639"/>
    </source>
</evidence>
<reference evidence="1 2" key="2">
    <citation type="submission" date="2007-06" db="EMBL/GenBank/DDBJ databases">
        <title>Draft genome sequence of Pseudoflavonifractor capillosus ATCC 29799.</title>
        <authorList>
            <person name="Sudarsanam P."/>
            <person name="Ley R."/>
            <person name="Guruge J."/>
            <person name="Turnbaugh P.J."/>
            <person name="Mahowald M."/>
            <person name="Liep D."/>
            <person name="Gordon J."/>
        </authorList>
    </citation>
    <scope>NUCLEOTIDE SEQUENCE [LARGE SCALE GENOMIC DNA]</scope>
    <source>
        <strain evidence="1 2">ATCC 29799</strain>
    </source>
</reference>
<keyword evidence="2" id="KW-1185">Reference proteome</keyword>
<evidence type="ECO:0000313" key="1">
    <source>
        <dbReference type="EMBL" id="EDM98827.1"/>
    </source>
</evidence>
<name>A6NZH8_9FIRM</name>
<dbReference type="EMBL" id="AAXG02000032">
    <property type="protein sequence ID" value="EDM98827.1"/>
    <property type="molecule type" value="Genomic_DNA"/>
</dbReference>
<accession>A6NZH8</accession>
<sequence>MLEALYAHRRTFVNGYFSSIFFHARKKMIFADGMCYNGQD</sequence>
<dbReference type="Proteomes" id="UP000003639">
    <property type="component" value="Unassembled WGS sequence"/>
</dbReference>
<protein>
    <submittedName>
        <fullName evidence="1">Uncharacterized protein</fullName>
    </submittedName>
</protein>
<dbReference type="AlphaFoldDB" id="A6NZH8"/>